<proteinExistence type="predicted"/>
<evidence type="ECO:0000313" key="1">
    <source>
        <dbReference type="EMBL" id="OOO79946.1"/>
    </source>
</evidence>
<comment type="caution">
    <text evidence="1">The sequence shown here is derived from an EMBL/GenBank/DDBJ whole genome shotgun (WGS) entry which is preliminary data.</text>
</comment>
<feature type="non-terminal residue" evidence="1">
    <location>
        <position position="206"/>
    </location>
</feature>
<reference evidence="1" key="1">
    <citation type="submission" date="2017-02" db="EMBL/GenBank/DDBJ databases">
        <title>Shigella draft genomes.</title>
        <authorList>
            <person name="Weis A.M."/>
            <person name="Weimer B.C."/>
            <person name="Gilpin B."/>
        </authorList>
    </citation>
    <scope>NUCLEOTIDE SEQUENCE [LARGE SCALE GENOMIC DNA]</scope>
    <source>
        <strain evidence="1">BCW_4868</strain>
    </source>
</reference>
<organism evidence="1">
    <name type="scientific">Shigella boydii</name>
    <dbReference type="NCBI Taxonomy" id="621"/>
    <lineage>
        <taxon>Bacteria</taxon>
        <taxon>Pseudomonadati</taxon>
        <taxon>Pseudomonadota</taxon>
        <taxon>Gammaproteobacteria</taxon>
        <taxon>Enterobacterales</taxon>
        <taxon>Enterobacteriaceae</taxon>
        <taxon>Shigella</taxon>
    </lineage>
</organism>
<dbReference type="PROSITE" id="PS51257">
    <property type="entry name" value="PROKAR_LIPOPROTEIN"/>
    <property type="match status" value="1"/>
</dbReference>
<gene>
    <name evidence="1" type="ORF">AJR17_014480</name>
</gene>
<protein>
    <submittedName>
        <fullName evidence="1">Pilus assembly protein</fullName>
    </submittedName>
</protein>
<dbReference type="EMBL" id="MSJS02000057">
    <property type="protein sequence ID" value="OOO79946.1"/>
    <property type="molecule type" value="Genomic_DNA"/>
</dbReference>
<accession>A0A1S9JAK3</accession>
<dbReference type="AlphaFoldDB" id="A0A1S9JAK3"/>
<sequence>MMFRNGILLIFILWANFTWAGCRTTASLNITDGINVGEILANETSFSKSVVFTGISCDTSTDKIVYKNIQSDWVEVGPFGNGEKLKVKIESLGKTSDTIGKSSNAQAVLPYVVKIARGTPDFTGERKSTWFISDTVIANIGGESSPSIDFWLGICKALKFNWCVNYLTSKLAGDTFTLGLSISYYPKNTTCKPENTVIKVDVSWPP</sequence>
<name>A0A1S9JAK3_SHIBO</name>
<dbReference type="Proteomes" id="UP000868349">
    <property type="component" value="Unassembled WGS sequence"/>
</dbReference>